<name>A0A1Y1UY80_9FUNG</name>
<dbReference type="InterPro" id="IPR029047">
    <property type="entry name" value="HSP70_peptide-bd_sf"/>
</dbReference>
<dbReference type="PROSITE" id="PS01036">
    <property type="entry name" value="HSP70_3"/>
    <property type="match status" value="1"/>
</dbReference>
<keyword evidence="1 3" id="KW-0547">Nucleotide-binding</keyword>
<dbReference type="Gene3D" id="3.30.420.40">
    <property type="match status" value="4"/>
</dbReference>
<dbReference type="InterPro" id="IPR018181">
    <property type="entry name" value="Heat_shock_70_CS"/>
</dbReference>
<dbReference type="PROSITE" id="PS00297">
    <property type="entry name" value="HSP70_1"/>
    <property type="match status" value="1"/>
</dbReference>
<protein>
    <submittedName>
        <fullName evidence="4">Heat shock protein 70</fullName>
    </submittedName>
</protein>
<dbReference type="SUPFAM" id="SSF53067">
    <property type="entry name" value="Actin-like ATPase domain"/>
    <property type="match status" value="2"/>
</dbReference>
<accession>A0A1Y1UY80</accession>
<dbReference type="OrthoDB" id="2401965at2759"/>
<evidence type="ECO:0000256" key="1">
    <source>
        <dbReference type="ARBA" id="ARBA00022741"/>
    </source>
</evidence>
<gene>
    <name evidence="4" type="ORF">BCR36DRAFT_406795</name>
</gene>
<comment type="similarity">
    <text evidence="3">Belongs to the heat shock protein 70 family.</text>
</comment>
<dbReference type="PRINTS" id="PR00301">
    <property type="entry name" value="HEATSHOCK70"/>
</dbReference>
<dbReference type="InterPro" id="IPR043129">
    <property type="entry name" value="ATPase_NBD"/>
</dbReference>
<dbReference type="InterPro" id="IPR029048">
    <property type="entry name" value="HSP70_C_sf"/>
</dbReference>
<dbReference type="GO" id="GO:0140662">
    <property type="term" value="F:ATP-dependent protein folding chaperone"/>
    <property type="evidence" value="ECO:0007669"/>
    <property type="project" value="InterPro"/>
</dbReference>
<evidence type="ECO:0000256" key="2">
    <source>
        <dbReference type="ARBA" id="ARBA00022840"/>
    </source>
</evidence>
<dbReference type="InterPro" id="IPR013126">
    <property type="entry name" value="Hsp_70_fam"/>
</dbReference>
<evidence type="ECO:0000313" key="4">
    <source>
        <dbReference type="EMBL" id="ORX43219.1"/>
    </source>
</evidence>
<dbReference type="SUPFAM" id="SSF100920">
    <property type="entry name" value="Heat shock protein 70kD (HSP70), peptide-binding domain"/>
    <property type="match status" value="1"/>
</dbReference>
<dbReference type="Gene3D" id="1.20.1270.10">
    <property type="match status" value="1"/>
</dbReference>
<dbReference type="Gene3D" id="3.30.30.30">
    <property type="match status" value="1"/>
</dbReference>
<keyword evidence="5" id="KW-1185">Reference proteome</keyword>
<evidence type="ECO:0000313" key="5">
    <source>
        <dbReference type="Proteomes" id="UP000193719"/>
    </source>
</evidence>
<dbReference type="PANTHER" id="PTHR19375">
    <property type="entry name" value="HEAT SHOCK PROTEIN 70KDA"/>
    <property type="match status" value="1"/>
</dbReference>
<dbReference type="EMBL" id="MCFH01000054">
    <property type="protein sequence ID" value="ORX43219.1"/>
    <property type="molecule type" value="Genomic_DNA"/>
</dbReference>
<dbReference type="PROSITE" id="PS00329">
    <property type="entry name" value="HSP70_2"/>
    <property type="match status" value="1"/>
</dbReference>
<keyword evidence="2 3" id="KW-0067">ATP-binding</keyword>
<dbReference type="FunFam" id="3.30.30.30:FF:000001">
    <property type="entry name" value="heat shock 70 kDa protein-like"/>
    <property type="match status" value="1"/>
</dbReference>
<reference evidence="4 5" key="1">
    <citation type="submission" date="2016-08" db="EMBL/GenBank/DDBJ databases">
        <title>Genomes of anaerobic fungi encode conserved fungal cellulosomes for biomass hydrolysis.</title>
        <authorList>
            <consortium name="DOE Joint Genome Institute"/>
            <person name="Haitjema C.H."/>
            <person name="Gilmore S.P."/>
            <person name="Henske J.K."/>
            <person name="Solomon K.V."/>
            <person name="De Groot R."/>
            <person name="Kuo A."/>
            <person name="Mondo S.J."/>
            <person name="Salamov A.A."/>
            <person name="Labutti K."/>
            <person name="Zhao Z."/>
            <person name="Chiniquy J."/>
            <person name="Barry K."/>
            <person name="Brewer H.M."/>
            <person name="Purvine S.O."/>
            <person name="Wright A.T."/>
            <person name="Boxma B."/>
            <person name="Van Alen T."/>
            <person name="Hackstein J.H."/>
            <person name="Baker S.E."/>
            <person name="Grigoriev I.V."/>
            <person name="O'Malley M.A."/>
        </authorList>
    </citation>
    <scope>NUCLEOTIDE SEQUENCE [LARGE SCALE GENOMIC DNA]</scope>
    <source>
        <strain evidence="5">finn</strain>
    </source>
</reference>
<organism evidence="4 5">
    <name type="scientific">Piromyces finnis</name>
    <dbReference type="NCBI Taxonomy" id="1754191"/>
    <lineage>
        <taxon>Eukaryota</taxon>
        <taxon>Fungi</taxon>
        <taxon>Fungi incertae sedis</taxon>
        <taxon>Chytridiomycota</taxon>
        <taxon>Chytridiomycota incertae sedis</taxon>
        <taxon>Neocallimastigomycetes</taxon>
        <taxon>Neocallimastigales</taxon>
        <taxon>Neocallimastigaceae</taxon>
        <taxon>Piromyces</taxon>
    </lineage>
</organism>
<dbReference type="Gene3D" id="2.60.34.10">
    <property type="entry name" value="Substrate Binding Domain Of DNAk, Chain A, domain 1"/>
    <property type="match status" value="1"/>
</dbReference>
<dbReference type="AlphaFoldDB" id="A0A1Y1UY80"/>
<dbReference type="Gene3D" id="3.90.640.10">
    <property type="entry name" value="Actin, Chain A, domain 4"/>
    <property type="match status" value="1"/>
</dbReference>
<proteinExistence type="inferred from homology"/>
<dbReference type="GO" id="GO:0005524">
    <property type="term" value="F:ATP binding"/>
    <property type="evidence" value="ECO:0007669"/>
    <property type="project" value="UniProtKB-KW"/>
</dbReference>
<reference evidence="4 5" key="2">
    <citation type="submission" date="2016-08" db="EMBL/GenBank/DDBJ databases">
        <title>Pervasive Adenine N6-methylation of Active Genes in Fungi.</title>
        <authorList>
            <consortium name="DOE Joint Genome Institute"/>
            <person name="Mondo S.J."/>
            <person name="Dannebaum R.O."/>
            <person name="Kuo R.C."/>
            <person name="Labutti K."/>
            <person name="Haridas S."/>
            <person name="Kuo A."/>
            <person name="Salamov A."/>
            <person name="Ahrendt S.R."/>
            <person name="Lipzen A."/>
            <person name="Sullivan W."/>
            <person name="Andreopoulos W.B."/>
            <person name="Clum A."/>
            <person name="Lindquist E."/>
            <person name="Daum C."/>
            <person name="Ramamoorthy G.K."/>
            <person name="Gryganskyi A."/>
            <person name="Culley D."/>
            <person name="Magnuson J.K."/>
            <person name="James T.Y."/>
            <person name="O'Malley M.A."/>
            <person name="Stajich J.E."/>
            <person name="Spatafora J.W."/>
            <person name="Visel A."/>
            <person name="Grigoriev I.V."/>
        </authorList>
    </citation>
    <scope>NUCLEOTIDE SEQUENCE [LARGE SCALE GENOMIC DNA]</scope>
    <source>
        <strain evidence="5">finn</strain>
    </source>
</reference>
<dbReference type="FunFam" id="3.90.640.10:FF:000003">
    <property type="entry name" value="Molecular chaperone DnaK"/>
    <property type="match status" value="1"/>
</dbReference>
<dbReference type="STRING" id="1754191.A0A1Y1UY80"/>
<dbReference type="Pfam" id="PF00012">
    <property type="entry name" value="HSP70"/>
    <property type="match status" value="2"/>
</dbReference>
<keyword evidence="4" id="KW-0346">Stress response</keyword>
<comment type="caution">
    <text evidence="4">The sequence shown here is derived from an EMBL/GenBank/DDBJ whole genome shotgun (WGS) entry which is preliminary data.</text>
</comment>
<sequence length="509" mass="57150">MTKNIVIGIDLGTTYSCVAVWRSNHAEVIANDLGNRTTPSYVGFTSNERLIVYDAKRLIGRKYEDPEIQSDMKYWPFKVIEKYKNPYIQVKYKNEIKNFTHEEISSMILTKLKECAQDYLGGEVTDVVITVPAYFNDAQRRATIDAGKIAGLNVLKIINEPTAAALAYGLNKTMKSDENFLIVDLGGGTYDVSLLSIKNGIFTVKAISGDTHLGGEDFTNRLVDYFDLSSNKKSLHRLRRACETAKRTLSTSTYASIEIDFFVLNDANMSKSDINEIVLVGGSTRIPKIQELISSYFDGKELKKTINPDEAVACRAAIQAATLSDDLSESIKNLSIQDVIPLSLGIGVKGDIMSTIIKRNLPYPIKKTKVFYTSHDNQSSIRFRVCQGERILVKDNNIIAEFTLEGITKALRGEIEYDVTIDIDKNGILNVSAVERGTEAEKYKEDDKKAKERVKAMNELDDYIYDLRKRLKNSTISLDDKITLSIAIDSTDIWMKDNQNASKKNINRK</sequence>
<evidence type="ECO:0000256" key="3">
    <source>
        <dbReference type="RuleBase" id="RU003322"/>
    </source>
</evidence>
<dbReference type="Proteomes" id="UP000193719">
    <property type="component" value="Unassembled WGS sequence"/>
</dbReference>